<keyword evidence="1" id="KW-0472">Membrane</keyword>
<evidence type="ECO:0000256" key="1">
    <source>
        <dbReference type="SAM" id="Phobius"/>
    </source>
</evidence>
<keyword evidence="3" id="KW-1185">Reference proteome</keyword>
<reference evidence="2" key="1">
    <citation type="submission" date="2022-01" db="EMBL/GenBank/DDBJ databases">
        <authorList>
            <person name="King R."/>
        </authorList>
    </citation>
    <scope>NUCLEOTIDE SEQUENCE</scope>
</reference>
<evidence type="ECO:0000313" key="2">
    <source>
        <dbReference type="EMBL" id="CAH1403502.1"/>
    </source>
</evidence>
<keyword evidence="1" id="KW-1133">Transmembrane helix</keyword>
<dbReference type="EMBL" id="OV725081">
    <property type="protein sequence ID" value="CAH1403502.1"/>
    <property type="molecule type" value="Genomic_DNA"/>
</dbReference>
<protein>
    <submittedName>
        <fullName evidence="2">Uncharacterized protein</fullName>
    </submittedName>
</protein>
<dbReference type="Proteomes" id="UP001152798">
    <property type="component" value="Chromosome 5"/>
</dbReference>
<gene>
    <name evidence="2" type="ORF">NEZAVI_LOCUS12106</name>
</gene>
<organism evidence="2 3">
    <name type="scientific">Nezara viridula</name>
    <name type="common">Southern green stink bug</name>
    <name type="synonym">Cimex viridulus</name>
    <dbReference type="NCBI Taxonomy" id="85310"/>
    <lineage>
        <taxon>Eukaryota</taxon>
        <taxon>Metazoa</taxon>
        <taxon>Ecdysozoa</taxon>
        <taxon>Arthropoda</taxon>
        <taxon>Hexapoda</taxon>
        <taxon>Insecta</taxon>
        <taxon>Pterygota</taxon>
        <taxon>Neoptera</taxon>
        <taxon>Paraneoptera</taxon>
        <taxon>Hemiptera</taxon>
        <taxon>Heteroptera</taxon>
        <taxon>Panheteroptera</taxon>
        <taxon>Pentatomomorpha</taxon>
        <taxon>Pentatomoidea</taxon>
        <taxon>Pentatomidae</taxon>
        <taxon>Pentatominae</taxon>
        <taxon>Nezara</taxon>
    </lineage>
</organism>
<sequence length="41" mass="4891">MSLLKYVCFQDIHSFFSRKIYWFGALVQSPLALVPVMRLRE</sequence>
<evidence type="ECO:0000313" key="3">
    <source>
        <dbReference type="Proteomes" id="UP001152798"/>
    </source>
</evidence>
<dbReference type="AlphaFoldDB" id="A0A9P0HKS5"/>
<keyword evidence="1" id="KW-0812">Transmembrane</keyword>
<proteinExistence type="predicted"/>
<name>A0A9P0HKS5_NEZVI</name>
<feature type="transmembrane region" description="Helical" evidence="1">
    <location>
        <begin position="20"/>
        <end position="39"/>
    </location>
</feature>
<accession>A0A9P0HKS5</accession>